<dbReference type="PANTHER" id="PTHR15832">
    <property type="entry name" value="SHC (SRC HOMOLOGY DOMAIN C-TERMINAL) ADAPTOR HOMOLOG"/>
    <property type="match status" value="1"/>
</dbReference>
<evidence type="ECO:0000313" key="4">
    <source>
        <dbReference type="EMBL" id="KAK2175600.1"/>
    </source>
</evidence>
<accession>A0AAD9NMN1</accession>
<dbReference type="CDD" id="cd00173">
    <property type="entry name" value="SH2"/>
    <property type="match status" value="1"/>
</dbReference>
<dbReference type="Proteomes" id="UP001209878">
    <property type="component" value="Unassembled WGS sequence"/>
</dbReference>
<name>A0AAD9NMN1_RIDPI</name>
<keyword evidence="5" id="KW-1185">Reference proteome</keyword>
<dbReference type="InterPro" id="IPR000980">
    <property type="entry name" value="SH2"/>
</dbReference>
<dbReference type="PRINTS" id="PR00401">
    <property type="entry name" value="SH2DOMAIN"/>
</dbReference>
<evidence type="ECO:0000256" key="2">
    <source>
        <dbReference type="SAM" id="MobiDB-lite"/>
    </source>
</evidence>
<feature type="region of interest" description="Disordered" evidence="2">
    <location>
        <begin position="134"/>
        <end position="170"/>
    </location>
</feature>
<keyword evidence="1" id="KW-0727">SH2 domain</keyword>
<evidence type="ECO:0000256" key="1">
    <source>
        <dbReference type="PROSITE-ProRule" id="PRU00191"/>
    </source>
</evidence>
<comment type="caution">
    <text evidence="4">The sequence shown here is derived from an EMBL/GenBank/DDBJ whole genome shotgun (WGS) entry which is preliminary data.</text>
</comment>
<sequence>MEGSKLVLTLCVLCCSDEQLKKSDQVVDTTRDQLKHAPWFQAGIARELALEKLSQEGIGAFIVRSSTTHPGCFALSVKVPKFDNPTGISHYLITRTPSAGFKVKGLEKEWQTLTALVTHHTVMQEMLPCTLRLPRNSRNPSFRDSDRDEEEEDYRKVCSSTGKNLPDLQA</sequence>
<proteinExistence type="predicted"/>
<protein>
    <recommendedName>
        <fullName evidence="3">SH2 domain-containing protein</fullName>
    </recommendedName>
</protein>
<dbReference type="SMART" id="SM00252">
    <property type="entry name" value="SH2"/>
    <property type="match status" value="1"/>
</dbReference>
<evidence type="ECO:0000313" key="5">
    <source>
        <dbReference type="Proteomes" id="UP001209878"/>
    </source>
</evidence>
<dbReference type="PANTHER" id="PTHR15832:SF2">
    <property type="entry name" value="SH2 DOMAIN-CONTAINING PROTEIN"/>
    <property type="match status" value="1"/>
</dbReference>
<dbReference type="PROSITE" id="PS50001">
    <property type="entry name" value="SH2"/>
    <property type="match status" value="1"/>
</dbReference>
<dbReference type="InterPro" id="IPR036860">
    <property type="entry name" value="SH2_dom_sf"/>
</dbReference>
<evidence type="ECO:0000259" key="3">
    <source>
        <dbReference type="PROSITE" id="PS50001"/>
    </source>
</evidence>
<dbReference type="Pfam" id="PF00017">
    <property type="entry name" value="SH2"/>
    <property type="match status" value="1"/>
</dbReference>
<organism evidence="4 5">
    <name type="scientific">Ridgeia piscesae</name>
    <name type="common">Tubeworm</name>
    <dbReference type="NCBI Taxonomy" id="27915"/>
    <lineage>
        <taxon>Eukaryota</taxon>
        <taxon>Metazoa</taxon>
        <taxon>Spiralia</taxon>
        <taxon>Lophotrochozoa</taxon>
        <taxon>Annelida</taxon>
        <taxon>Polychaeta</taxon>
        <taxon>Sedentaria</taxon>
        <taxon>Canalipalpata</taxon>
        <taxon>Sabellida</taxon>
        <taxon>Siboglinidae</taxon>
        <taxon>Ridgeia</taxon>
    </lineage>
</organism>
<feature type="domain" description="SH2" evidence="3">
    <location>
        <begin position="39"/>
        <end position="135"/>
    </location>
</feature>
<dbReference type="SUPFAM" id="SSF55550">
    <property type="entry name" value="SH2 domain"/>
    <property type="match status" value="1"/>
</dbReference>
<reference evidence="4" key="1">
    <citation type="journal article" date="2023" name="Mol. Biol. Evol.">
        <title>Third-Generation Sequencing Reveals the Adaptive Role of the Epigenome in Three Deep-Sea Polychaetes.</title>
        <authorList>
            <person name="Perez M."/>
            <person name="Aroh O."/>
            <person name="Sun Y."/>
            <person name="Lan Y."/>
            <person name="Juniper S.K."/>
            <person name="Young C.R."/>
            <person name="Angers B."/>
            <person name="Qian P.Y."/>
        </authorList>
    </citation>
    <scope>NUCLEOTIDE SEQUENCE</scope>
    <source>
        <strain evidence="4">R07B-5</strain>
    </source>
</reference>
<dbReference type="EMBL" id="JAODUO010000720">
    <property type="protein sequence ID" value="KAK2175600.1"/>
    <property type="molecule type" value="Genomic_DNA"/>
</dbReference>
<gene>
    <name evidence="4" type="ORF">NP493_720g01033</name>
</gene>
<dbReference type="Gene3D" id="3.30.505.10">
    <property type="entry name" value="SH2 domain"/>
    <property type="match status" value="1"/>
</dbReference>
<dbReference type="AlphaFoldDB" id="A0AAD9NMN1"/>